<sequence length="119" mass="12561">MKAAVALLLVPLLSSFTLASFIVHPQTKTALTCGPVLLHWEGGEQPWKLSILAATDGNLLENLGTSTGTTFQWTANVEAGTSVFLQVTDSTGAVKTGDPFAVQSGSMLVLSLREQMTAR</sequence>
<comment type="caution">
    <text evidence="2">The sequence shown here is derived from an EMBL/GenBank/DDBJ whole genome shotgun (WGS) entry which is preliminary data.</text>
</comment>
<evidence type="ECO:0000313" key="2">
    <source>
        <dbReference type="EMBL" id="KAJ7359409.1"/>
    </source>
</evidence>
<name>A0AAD7AIN3_9AGAR</name>
<feature type="signal peptide" evidence="1">
    <location>
        <begin position="1"/>
        <end position="19"/>
    </location>
</feature>
<dbReference type="PANTHER" id="PTHR37487:SF3">
    <property type="entry name" value="CLEAVAGE_POLYADENYLATION SPECIFICITY FACTOR A SUBUNIT N-TERMINAL DOMAIN-CONTAINING PROTEIN"/>
    <property type="match status" value="1"/>
</dbReference>
<dbReference type="EMBL" id="JARIHO010000006">
    <property type="protein sequence ID" value="KAJ7359409.1"/>
    <property type="molecule type" value="Genomic_DNA"/>
</dbReference>
<evidence type="ECO:0000313" key="3">
    <source>
        <dbReference type="Proteomes" id="UP001218218"/>
    </source>
</evidence>
<reference evidence="2" key="1">
    <citation type="submission" date="2023-03" db="EMBL/GenBank/DDBJ databases">
        <title>Massive genome expansion in bonnet fungi (Mycena s.s.) driven by repeated elements and novel gene families across ecological guilds.</title>
        <authorList>
            <consortium name="Lawrence Berkeley National Laboratory"/>
            <person name="Harder C.B."/>
            <person name="Miyauchi S."/>
            <person name="Viragh M."/>
            <person name="Kuo A."/>
            <person name="Thoen E."/>
            <person name="Andreopoulos B."/>
            <person name="Lu D."/>
            <person name="Skrede I."/>
            <person name="Drula E."/>
            <person name="Henrissat B."/>
            <person name="Morin E."/>
            <person name="Kohler A."/>
            <person name="Barry K."/>
            <person name="LaButti K."/>
            <person name="Morin E."/>
            <person name="Salamov A."/>
            <person name="Lipzen A."/>
            <person name="Mereny Z."/>
            <person name="Hegedus B."/>
            <person name="Baldrian P."/>
            <person name="Stursova M."/>
            <person name="Weitz H."/>
            <person name="Taylor A."/>
            <person name="Grigoriev I.V."/>
            <person name="Nagy L.G."/>
            <person name="Martin F."/>
            <person name="Kauserud H."/>
        </authorList>
    </citation>
    <scope>NUCLEOTIDE SEQUENCE</scope>
    <source>
        <strain evidence="2">CBHHK002</strain>
    </source>
</reference>
<evidence type="ECO:0000256" key="1">
    <source>
        <dbReference type="SAM" id="SignalP"/>
    </source>
</evidence>
<dbReference type="AlphaFoldDB" id="A0AAD7AIN3"/>
<accession>A0AAD7AIN3</accession>
<gene>
    <name evidence="2" type="ORF">DFH08DRAFT_801221</name>
</gene>
<dbReference type="Proteomes" id="UP001218218">
    <property type="component" value="Unassembled WGS sequence"/>
</dbReference>
<protein>
    <submittedName>
        <fullName evidence="2">Uncharacterized protein</fullName>
    </submittedName>
</protein>
<keyword evidence="3" id="KW-1185">Reference proteome</keyword>
<proteinExistence type="predicted"/>
<keyword evidence="1" id="KW-0732">Signal</keyword>
<organism evidence="2 3">
    <name type="scientific">Mycena albidolilacea</name>
    <dbReference type="NCBI Taxonomy" id="1033008"/>
    <lineage>
        <taxon>Eukaryota</taxon>
        <taxon>Fungi</taxon>
        <taxon>Dikarya</taxon>
        <taxon>Basidiomycota</taxon>
        <taxon>Agaricomycotina</taxon>
        <taxon>Agaricomycetes</taxon>
        <taxon>Agaricomycetidae</taxon>
        <taxon>Agaricales</taxon>
        <taxon>Marasmiineae</taxon>
        <taxon>Mycenaceae</taxon>
        <taxon>Mycena</taxon>
    </lineage>
</organism>
<dbReference type="PANTHER" id="PTHR37487">
    <property type="entry name" value="CHROMOSOME 1, WHOLE GENOME SHOTGUN SEQUENCE"/>
    <property type="match status" value="1"/>
</dbReference>
<feature type="chain" id="PRO_5041951129" evidence="1">
    <location>
        <begin position="20"/>
        <end position="119"/>
    </location>
</feature>